<evidence type="ECO:0000313" key="6">
    <source>
        <dbReference type="Proteomes" id="UP000046680"/>
    </source>
</evidence>
<proteinExistence type="predicted"/>
<dbReference type="AlphaFoldDB" id="A0A0T7PMY3"/>
<reference evidence="2" key="1">
    <citation type="submission" date="2015-03" db="EMBL/GenBank/DDBJ databases">
        <authorList>
            <person name="Murphy D."/>
        </authorList>
    </citation>
    <scope>NUCLEOTIDE SEQUENCE [LARGE SCALE GENOMIC DNA]</scope>
    <source>
        <strain evidence="2">K00500041</strain>
    </source>
</reference>
<evidence type="ECO:0000313" key="5">
    <source>
        <dbReference type="Proteomes" id="UP000044938"/>
    </source>
</evidence>
<evidence type="ECO:0000313" key="3">
    <source>
        <dbReference type="EMBL" id="COX81856.1"/>
    </source>
</evidence>
<gene>
    <name evidence="1" type="ORF">ERS007657_04387</name>
    <name evidence="2" type="ORF">ERS007703_05233</name>
    <name evidence="3" type="ORF">ERS007720_04922</name>
</gene>
<sequence>MLLLIGTCVFSGTYRPAKPRSSAHTATNCGGGVRSVTNCMSETSIGGGFH</sequence>
<dbReference type="Proteomes" id="UP000038802">
    <property type="component" value="Unassembled WGS sequence"/>
</dbReference>
<name>A0A0T7PMY3_MYCTX</name>
<accession>A0A0T7PMY3</accession>
<dbReference type="Proteomes" id="UP000044938">
    <property type="component" value="Unassembled WGS sequence"/>
</dbReference>
<evidence type="ECO:0000313" key="1">
    <source>
        <dbReference type="EMBL" id="CFS17370.1"/>
    </source>
</evidence>
<dbReference type="Proteomes" id="UP000046680">
    <property type="component" value="Unassembled WGS sequence"/>
</dbReference>
<dbReference type="EMBL" id="CSAE01001252">
    <property type="protein sequence ID" value="COX43898.1"/>
    <property type="molecule type" value="Genomic_DNA"/>
</dbReference>
<organism evidence="2 4">
    <name type="scientific">Mycobacterium tuberculosis</name>
    <dbReference type="NCBI Taxonomy" id="1773"/>
    <lineage>
        <taxon>Bacteria</taxon>
        <taxon>Bacillati</taxon>
        <taxon>Actinomycetota</taxon>
        <taxon>Actinomycetes</taxon>
        <taxon>Mycobacteriales</taxon>
        <taxon>Mycobacteriaceae</taxon>
        <taxon>Mycobacterium</taxon>
        <taxon>Mycobacterium tuberculosis complex</taxon>
    </lineage>
</organism>
<reference evidence="4 5" key="2">
    <citation type="submission" date="2015-03" db="EMBL/GenBank/DDBJ databases">
        <authorList>
            <consortium name="Pathogen Informatics"/>
        </authorList>
    </citation>
    <scope>NUCLEOTIDE SEQUENCE [LARGE SCALE GENOMIC DNA]</scope>
    <source>
        <strain evidence="1 6">C09601061</strain>
        <strain evidence="4">K00500041</strain>
        <strain evidence="3 5">M09401471</strain>
    </source>
</reference>
<dbReference type="EMBL" id="CSAJ01001277">
    <property type="protein sequence ID" value="COX81856.1"/>
    <property type="molecule type" value="Genomic_DNA"/>
</dbReference>
<protein>
    <submittedName>
        <fullName evidence="2">Uncharacterized protein</fullName>
    </submittedName>
</protein>
<evidence type="ECO:0000313" key="2">
    <source>
        <dbReference type="EMBL" id="COX43898.1"/>
    </source>
</evidence>
<evidence type="ECO:0000313" key="4">
    <source>
        <dbReference type="Proteomes" id="UP000038802"/>
    </source>
</evidence>
<dbReference type="EMBL" id="CGCX01002927">
    <property type="protein sequence ID" value="CFS17370.1"/>
    <property type="molecule type" value="Genomic_DNA"/>
</dbReference>